<dbReference type="InterPro" id="IPR002182">
    <property type="entry name" value="NB-ARC"/>
</dbReference>
<dbReference type="Gene3D" id="3.80.10.10">
    <property type="entry name" value="Ribonuclease Inhibitor"/>
    <property type="match status" value="1"/>
</dbReference>
<dbReference type="Gene3D" id="1.10.8.430">
    <property type="entry name" value="Helical domain of apoptotic protease-activating factors"/>
    <property type="match status" value="1"/>
</dbReference>
<keyword evidence="3" id="KW-0677">Repeat</keyword>
<dbReference type="InterPro" id="IPR027417">
    <property type="entry name" value="P-loop_NTPase"/>
</dbReference>
<evidence type="ECO:0000256" key="4">
    <source>
        <dbReference type="ARBA" id="ARBA00022741"/>
    </source>
</evidence>
<dbReference type="GO" id="GO:0002758">
    <property type="term" value="P:innate immune response-activating signaling pathway"/>
    <property type="evidence" value="ECO:0007669"/>
    <property type="project" value="UniProtKB-ARBA"/>
</dbReference>
<organism evidence="11 12">
    <name type="scientific">Digitaria exilis</name>
    <dbReference type="NCBI Taxonomy" id="1010633"/>
    <lineage>
        <taxon>Eukaryota</taxon>
        <taxon>Viridiplantae</taxon>
        <taxon>Streptophyta</taxon>
        <taxon>Embryophyta</taxon>
        <taxon>Tracheophyta</taxon>
        <taxon>Spermatophyta</taxon>
        <taxon>Magnoliopsida</taxon>
        <taxon>Liliopsida</taxon>
        <taxon>Poales</taxon>
        <taxon>Poaceae</taxon>
        <taxon>PACMAD clade</taxon>
        <taxon>Panicoideae</taxon>
        <taxon>Panicodae</taxon>
        <taxon>Paniceae</taxon>
        <taxon>Anthephorinae</taxon>
        <taxon>Digitaria</taxon>
    </lineage>
</organism>
<evidence type="ECO:0000259" key="8">
    <source>
        <dbReference type="Pfam" id="PF18052"/>
    </source>
</evidence>
<comment type="caution">
    <text evidence="11">The sequence shown here is derived from an EMBL/GenBank/DDBJ whole genome shotgun (WGS) entry which is preliminary data.</text>
</comment>
<keyword evidence="12" id="KW-1185">Reference proteome</keyword>
<evidence type="ECO:0000256" key="2">
    <source>
        <dbReference type="ARBA" id="ARBA00022614"/>
    </source>
</evidence>
<evidence type="ECO:0000313" key="11">
    <source>
        <dbReference type="EMBL" id="KAF8643435.1"/>
    </source>
</evidence>
<keyword evidence="2" id="KW-0433">Leucine-rich repeat</keyword>
<gene>
    <name evidence="11" type="ORF">HU200_066866</name>
</gene>
<evidence type="ECO:0000256" key="3">
    <source>
        <dbReference type="ARBA" id="ARBA00022737"/>
    </source>
</evidence>
<evidence type="ECO:0000259" key="9">
    <source>
        <dbReference type="Pfam" id="PF23559"/>
    </source>
</evidence>
<dbReference type="Gene3D" id="1.20.5.4130">
    <property type="match status" value="1"/>
</dbReference>
<dbReference type="InterPro" id="IPR032675">
    <property type="entry name" value="LRR_dom_sf"/>
</dbReference>
<dbReference type="SUPFAM" id="SSF52540">
    <property type="entry name" value="P-loop containing nucleoside triphosphate hydrolases"/>
    <property type="match status" value="1"/>
</dbReference>
<dbReference type="Proteomes" id="UP000636709">
    <property type="component" value="Unassembled WGS sequence"/>
</dbReference>
<evidence type="ECO:0000259" key="10">
    <source>
        <dbReference type="Pfam" id="PF23598"/>
    </source>
</evidence>
<keyword evidence="5" id="KW-0611">Plant defense</keyword>
<evidence type="ECO:0000256" key="6">
    <source>
        <dbReference type="ARBA" id="ARBA00023054"/>
    </source>
</evidence>
<dbReference type="InterPro" id="IPR055414">
    <property type="entry name" value="LRR_R13L4/SHOC2-like"/>
</dbReference>
<keyword evidence="6" id="KW-0175">Coiled coil</keyword>
<dbReference type="PRINTS" id="PR00364">
    <property type="entry name" value="DISEASERSIST"/>
</dbReference>
<feature type="domain" description="Disease resistance protein winged helix" evidence="9">
    <location>
        <begin position="406"/>
        <end position="467"/>
    </location>
</feature>
<dbReference type="PANTHER" id="PTHR23155:SF1182">
    <property type="entry name" value="OS07G0186500 PROTEIN"/>
    <property type="match status" value="1"/>
</dbReference>
<dbReference type="GO" id="GO:0009626">
    <property type="term" value="P:plant-type hypersensitive response"/>
    <property type="evidence" value="ECO:0007669"/>
    <property type="project" value="UniProtKB-ARBA"/>
</dbReference>
<protein>
    <submittedName>
        <fullName evidence="11">Uncharacterized protein</fullName>
    </submittedName>
</protein>
<feature type="domain" description="Disease resistance N-terminal" evidence="8">
    <location>
        <begin position="22"/>
        <end position="104"/>
    </location>
</feature>
<feature type="domain" description="Disease resistance R13L4/SHOC-2-like LRR" evidence="10">
    <location>
        <begin position="510"/>
        <end position="828"/>
    </location>
</feature>
<dbReference type="GO" id="GO:0042742">
    <property type="term" value="P:defense response to bacterium"/>
    <property type="evidence" value="ECO:0007669"/>
    <property type="project" value="UniProtKB-ARBA"/>
</dbReference>
<dbReference type="InterPro" id="IPR058922">
    <property type="entry name" value="WHD_DRP"/>
</dbReference>
<dbReference type="Gene3D" id="3.40.50.300">
    <property type="entry name" value="P-loop containing nucleotide triphosphate hydrolases"/>
    <property type="match status" value="1"/>
</dbReference>
<dbReference type="InterPro" id="IPR036388">
    <property type="entry name" value="WH-like_DNA-bd_sf"/>
</dbReference>
<evidence type="ECO:0000313" key="12">
    <source>
        <dbReference type="Proteomes" id="UP000636709"/>
    </source>
</evidence>
<dbReference type="InterPro" id="IPR038005">
    <property type="entry name" value="RX-like_CC"/>
</dbReference>
<dbReference type="FunFam" id="3.40.50.300:FF:001091">
    <property type="entry name" value="Probable disease resistance protein At1g61300"/>
    <property type="match status" value="1"/>
</dbReference>
<dbReference type="Pfam" id="PF23598">
    <property type="entry name" value="LRR_14"/>
    <property type="match status" value="1"/>
</dbReference>
<dbReference type="Pfam" id="PF18052">
    <property type="entry name" value="Rx_N"/>
    <property type="match status" value="1"/>
</dbReference>
<proteinExistence type="inferred from homology"/>
<evidence type="ECO:0000259" key="7">
    <source>
        <dbReference type="Pfam" id="PF00931"/>
    </source>
</evidence>
<keyword evidence="4" id="KW-0547">Nucleotide-binding</keyword>
<evidence type="ECO:0000256" key="1">
    <source>
        <dbReference type="ARBA" id="ARBA00008894"/>
    </source>
</evidence>
<dbReference type="Pfam" id="PF23559">
    <property type="entry name" value="WHD_DRP"/>
    <property type="match status" value="1"/>
</dbReference>
<evidence type="ECO:0000256" key="5">
    <source>
        <dbReference type="ARBA" id="ARBA00022821"/>
    </source>
</evidence>
<dbReference type="Gene3D" id="1.10.10.10">
    <property type="entry name" value="Winged helix-like DNA-binding domain superfamily/Winged helix DNA-binding domain"/>
    <property type="match status" value="1"/>
</dbReference>
<sequence>MAEALVIVVLQKFASALGEEGLKILGSKLQKQLPDIQDVTNRMRLLQSDFSMMQAFISQVDVHRSSDKVLGAWLEQVRQAAHEAEDIVDEYIYLVGQMITETKKRFDVSVTDSRKENASSYSCRLRHLSEQSYLNDGDDFVGNAEEVKRLTYWLADLRKERTVISVCGMGGLGKTTIASSIFKKEGIKRMFICRAWISVSQSYRVKDLLKTILLQLMTKNDNIPDGIDTIDCVNLVQLLQTYLKDRRYLIVLDDVWSRDSWPLLDSAFVKNNNGSRIVITTRIQAVASLADRNREMKLNLLSKEEAWALFCQKAFARLDDRSCPLNLKVCAERIVDKCQGLPLALVALGSLLSYKEMDEHEWELFYSQLRWQLSNNPELTWVASVLNLSYNNLPSYLKNCFLYCGMFPEDYQIKWKRIIRLWIAEGFIEDRGPETTLSDVAACYLKELADRSLLQVVERNEYGRPKRISKKEKFATTWDHPNSECNSDGSRRLSVQKDANLMQAVTNSAQLRSVIMFVEELSPSWFKDCYPSFRLLRVLSLRYCHVQKIPDNLSNLFNLHYLDLGYTKLKEVSKSIGKLRNLQTLYLKGSVMELPSDVTMLTKLHHLVIDVGRFGSSASNKICRMEQLQTLKNIEANSCVVRNLGCLTRMRSLGIRKVQESYNTDLWSSISKMSALTTLSVIAADRDRDVLDLAQLKPLPYLEKLMLSGKLNKGAIAPVFANFSRLKSLRLCFTGLHEDPLALLSAMFQNLGHLHLYRCYEGTRLTFRAGWFPMLKHLYLGSMSELKEIEIENSTMRILHRLELWGLKSLALVPEGFVHLKSLQQLCIGSMMPDDFKRRLEGRDRWIVEHIPYIGDP</sequence>
<dbReference type="GO" id="GO:0043531">
    <property type="term" value="F:ADP binding"/>
    <property type="evidence" value="ECO:0007669"/>
    <property type="project" value="InterPro"/>
</dbReference>
<name>A0A834ZVX7_9POAL</name>
<dbReference type="OrthoDB" id="598235at2759"/>
<feature type="domain" description="NB-ARC" evidence="7">
    <location>
        <begin position="145"/>
        <end position="317"/>
    </location>
</feature>
<accession>A0A834ZVX7</accession>
<dbReference type="InterPro" id="IPR044974">
    <property type="entry name" value="Disease_R_plants"/>
</dbReference>
<dbReference type="InterPro" id="IPR042197">
    <property type="entry name" value="Apaf_helical"/>
</dbReference>
<dbReference type="PANTHER" id="PTHR23155">
    <property type="entry name" value="DISEASE RESISTANCE PROTEIN RP"/>
    <property type="match status" value="1"/>
</dbReference>
<dbReference type="Pfam" id="PF00931">
    <property type="entry name" value="NB-ARC"/>
    <property type="match status" value="1"/>
</dbReference>
<comment type="similarity">
    <text evidence="1">Belongs to the disease resistance NB-LRR family.</text>
</comment>
<reference evidence="11" key="1">
    <citation type="submission" date="2020-07" db="EMBL/GenBank/DDBJ databases">
        <title>Genome sequence and genetic diversity analysis of an under-domesticated orphan crop, white fonio (Digitaria exilis).</title>
        <authorList>
            <person name="Bennetzen J.L."/>
            <person name="Chen S."/>
            <person name="Ma X."/>
            <person name="Wang X."/>
            <person name="Yssel A.E.J."/>
            <person name="Chaluvadi S.R."/>
            <person name="Johnson M."/>
            <person name="Gangashetty P."/>
            <person name="Hamidou F."/>
            <person name="Sanogo M.D."/>
            <person name="Zwaenepoel A."/>
            <person name="Wallace J."/>
            <person name="Van De Peer Y."/>
            <person name="Van Deynze A."/>
        </authorList>
    </citation>
    <scope>NUCLEOTIDE SEQUENCE</scope>
    <source>
        <tissue evidence="11">Leaves</tissue>
    </source>
</reference>
<dbReference type="AlphaFoldDB" id="A0A834ZVX7"/>
<dbReference type="CDD" id="cd14798">
    <property type="entry name" value="RX-CC_like"/>
    <property type="match status" value="1"/>
</dbReference>
<dbReference type="EMBL" id="JACEFO010003186">
    <property type="protein sequence ID" value="KAF8643435.1"/>
    <property type="molecule type" value="Genomic_DNA"/>
</dbReference>
<dbReference type="SUPFAM" id="SSF52058">
    <property type="entry name" value="L domain-like"/>
    <property type="match status" value="1"/>
</dbReference>
<dbReference type="FunFam" id="1.10.10.10:FF:000322">
    <property type="entry name" value="Probable disease resistance protein At1g63360"/>
    <property type="match status" value="1"/>
</dbReference>
<dbReference type="InterPro" id="IPR041118">
    <property type="entry name" value="Rx_N"/>
</dbReference>